<dbReference type="InterPro" id="IPR011989">
    <property type="entry name" value="ARM-like"/>
</dbReference>
<evidence type="ECO:0000256" key="6">
    <source>
        <dbReference type="SAM" id="Phobius"/>
    </source>
</evidence>
<keyword evidence="6" id="KW-1133">Transmembrane helix</keyword>
<dbReference type="PANTHER" id="PTHR10527">
    <property type="entry name" value="IMPORTIN BETA"/>
    <property type="match status" value="1"/>
</dbReference>
<keyword evidence="6" id="KW-0472">Membrane</keyword>
<name>A0A0B2P350_GLYSO</name>
<keyword evidence="6" id="KW-0812">Transmembrane</keyword>
<evidence type="ECO:0000256" key="5">
    <source>
        <dbReference type="ARBA" id="ARBA00022927"/>
    </source>
</evidence>
<dbReference type="Gene3D" id="1.25.10.10">
    <property type="entry name" value="Leucine-rich Repeat Variant"/>
    <property type="match status" value="1"/>
</dbReference>
<evidence type="ECO:0000256" key="4">
    <source>
        <dbReference type="ARBA" id="ARBA00022737"/>
    </source>
</evidence>
<dbReference type="InterPro" id="IPR016024">
    <property type="entry name" value="ARM-type_fold"/>
</dbReference>
<reference evidence="7" key="1">
    <citation type="submission" date="2014-07" db="EMBL/GenBank/DDBJ databases">
        <title>Identification of a novel salt tolerance gene in wild soybean by whole-genome sequencing.</title>
        <authorList>
            <person name="Lam H.-M."/>
            <person name="Qi X."/>
            <person name="Li M.-W."/>
            <person name="Liu X."/>
            <person name="Xie M."/>
            <person name="Ni M."/>
            <person name="Xu X."/>
        </authorList>
    </citation>
    <scope>NUCLEOTIDE SEQUENCE [LARGE SCALE GENOMIC DNA]</scope>
    <source>
        <tissue evidence="7">Root</tissue>
    </source>
</reference>
<keyword evidence="4" id="KW-0677">Repeat</keyword>
<keyword evidence="5" id="KW-0653">Protein transport</keyword>
<dbReference type="SUPFAM" id="SSF48371">
    <property type="entry name" value="ARM repeat"/>
    <property type="match status" value="1"/>
</dbReference>
<evidence type="ECO:0000256" key="1">
    <source>
        <dbReference type="ARBA" id="ARBA00004496"/>
    </source>
</evidence>
<accession>A0A0B2P350</accession>
<dbReference type="InterPro" id="IPR040122">
    <property type="entry name" value="Importin_beta"/>
</dbReference>
<protein>
    <submittedName>
        <fullName evidence="7">Importin-5</fullName>
    </submittedName>
</protein>
<organism evidence="7">
    <name type="scientific">Glycine soja</name>
    <name type="common">Wild soybean</name>
    <dbReference type="NCBI Taxonomy" id="3848"/>
    <lineage>
        <taxon>Eukaryota</taxon>
        <taxon>Viridiplantae</taxon>
        <taxon>Streptophyta</taxon>
        <taxon>Embryophyta</taxon>
        <taxon>Tracheophyta</taxon>
        <taxon>Spermatophyta</taxon>
        <taxon>Magnoliopsida</taxon>
        <taxon>eudicotyledons</taxon>
        <taxon>Gunneridae</taxon>
        <taxon>Pentapetalae</taxon>
        <taxon>rosids</taxon>
        <taxon>fabids</taxon>
        <taxon>Fabales</taxon>
        <taxon>Fabaceae</taxon>
        <taxon>Papilionoideae</taxon>
        <taxon>50 kb inversion clade</taxon>
        <taxon>NPAAA clade</taxon>
        <taxon>indigoferoid/millettioid clade</taxon>
        <taxon>Phaseoleae</taxon>
        <taxon>Glycine</taxon>
        <taxon>Glycine subgen. Soja</taxon>
    </lineage>
</organism>
<keyword evidence="2" id="KW-0813">Transport</keyword>
<gene>
    <name evidence="7" type="ORF">glysoja_048085</name>
</gene>
<feature type="transmembrane region" description="Helical" evidence="6">
    <location>
        <begin position="164"/>
        <end position="186"/>
    </location>
</feature>
<evidence type="ECO:0000256" key="3">
    <source>
        <dbReference type="ARBA" id="ARBA00022490"/>
    </source>
</evidence>
<dbReference type="GO" id="GO:0005737">
    <property type="term" value="C:cytoplasm"/>
    <property type="evidence" value="ECO:0007669"/>
    <property type="project" value="UniProtKB-SubCell"/>
</dbReference>
<proteinExistence type="predicted"/>
<dbReference type="AlphaFoldDB" id="A0A0B2P350"/>
<dbReference type="EMBL" id="KN670588">
    <property type="protein sequence ID" value="KHN01974.1"/>
    <property type="molecule type" value="Genomic_DNA"/>
</dbReference>
<evidence type="ECO:0000256" key="2">
    <source>
        <dbReference type="ARBA" id="ARBA00022448"/>
    </source>
</evidence>
<evidence type="ECO:0000313" key="7">
    <source>
        <dbReference type="EMBL" id="KHN01974.1"/>
    </source>
</evidence>
<dbReference type="GO" id="GO:0006606">
    <property type="term" value="P:protein import into nucleus"/>
    <property type="evidence" value="ECO:0007669"/>
    <property type="project" value="InterPro"/>
</dbReference>
<feature type="non-terminal residue" evidence="7">
    <location>
        <position position="1"/>
    </location>
</feature>
<sequence>RRIAIFIFDDVAEHGREAALKYYDSFLPFLLEACNDEYPDVRHVHCPILAVIYGVGVCAEFGGSVFNPLVGEALSRLDVVIRHPNALHADNIIAYDNVVSALGKICQFHRDSINAAQVVPAWLSCLPIKGDLIEAKVVHDQLCSMVERSDRELIGPNNQYLSKIVAVFAEVLSMLVLLVTAVRFWIHFSLIKCLFCIDYDVDFMCGK</sequence>
<dbReference type="Proteomes" id="UP000053555">
    <property type="component" value="Unassembled WGS sequence"/>
</dbReference>
<comment type="subcellular location">
    <subcellularLocation>
        <location evidence="1">Cytoplasm</location>
    </subcellularLocation>
</comment>
<keyword evidence="3" id="KW-0963">Cytoplasm</keyword>